<gene>
    <name evidence="2" type="ORF">KUTeg_015222</name>
</gene>
<dbReference type="Proteomes" id="UP001217089">
    <property type="component" value="Unassembled WGS sequence"/>
</dbReference>
<protein>
    <submittedName>
        <fullName evidence="2">Uncharacterized protein</fullName>
    </submittedName>
</protein>
<sequence>MASEDLPVLGGNNFLMGESATEGIEVEEKIDWDDLNSALSQEAERKLTLSPHSEDEDGDEEEDDDYDVDEKKEISRYPEKHPPHEYNWQNQLRKHDYQQGDQNKSSKNSKQIKRKEQVEKQESETKPETKEESSSSEDDSDEEEEERRTEILIYDPANKQALEFQPLIEEKMQLVRLILMKTKGILG</sequence>
<accession>A0ABQ9EV07</accession>
<feature type="compositionally biased region" description="Basic and acidic residues" evidence="1">
    <location>
        <begin position="114"/>
        <end position="133"/>
    </location>
</feature>
<feature type="region of interest" description="Disordered" evidence="1">
    <location>
        <begin position="42"/>
        <end position="152"/>
    </location>
</feature>
<feature type="compositionally biased region" description="Acidic residues" evidence="1">
    <location>
        <begin position="134"/>
        <end position="145"/>
    </location>
</feature>
<feature type="compositionally biased region" description="Basic and acidic residues" evidence="1">
    <location>
        <begin position="69"/>
        <end position="84"/>
    </location>
</feature>
<name>A0ABQ9EV07_TEGGR</name>
<dbReference type="EMBL" id="JARBDR010000793">
    <property type="protein sequence ID" value="KAJ8307138.1"/>
    <property type="molecule type" value="Genomic_DNA"/>
</dbReference>
<feature type="compositionally biased region" description="Acidic residues" evidence="1">
    <location>
        <begin position="54"/>
        <end position="68"/>
    </location>
</feature>
<organism evidence="2 3">
    <name type="scientific">Tegillarca granosa</name>
    <name type="common">Malaysian cockle</name>
    <name type="synonym">Anadara granosa</name>
    <dbReference type="NCBI Taxonomy" id="220873"/>
    <lineage>
        <taxon>Eukaryota</taxon>
        <taxon>Metazoa</taxon>
        <taxon>Spiralia</taxon>
        <taxon>Lophotrochozoa</taxon>
        <taxon>Mollusca</taxon>
        <taxon>Bivalvia</taxon>
        <taxon>Autobranchia</taxon>
        <taxon>Pteriomorphia</taxon>
        <taxon>Arcoida</taxon>
        <taxon>Arcoidea</taxon>
        <taxon>Arcidae</taxon>
        <taxon>Tegillarca</taxon>
    </lineage>
</organism>
<evidence type="ECO:0000313" key="3">
    <source>
        <dbReference type="Proteomes" id="UP001217089"/>
    </source>
</evidence>
<evidence type="ECO:0000313" key="2">
    <source>
        <dbReference type="EMBL" id="KAJ8307138.1"/>
    </source>
</evidence>
<comment type="caution">
    <text evidence="2">The sequence shown here is derived from an EMBL/GenBank/DDBJ whole genome shotgun (WGS) entry which is preliminary data.</text>
</comment>
<evidence type="ECO:0000256" key="1">
    <source>
        <dbReference type="SAM" id="MobiDB-lite"/>
    </source>
</evidence>
<reference evidence="2 3" key="1">
    <citation type="submission" date="2022-12" db="EMBL/GenBank/DDBJ databases">
        <title>Chromosome-level genome of Tegillarca granosa.</title>
        <authorList>
            <person name="Kim J."/>
        </authorList>
    </citation>
    <scope>NUCLEOTIDE SEQUENCE [LARGE SCALE GENOMIC DNA]</scope>
    <source>
        <strain evidence="2">Teg-2019</strain>
        <tissue evidence="2">Adductor muscle</tissue>
    </source>
</reference>
<proteinExistence type="predicted"/>
<keyword evidence="3" id="KW-1185">Reference proteome</keyword>